<dbReference type="PANTHER" id="PTHR43143">
    <property type="entry name" value="METALLOPHOSPHOESTERASE, CALCINEURIN SUPERFAMILY"/>
    <property type="match status" value="1"/>
</dbReference>
<feature type="transmembrane region" description="Helical" evidence="1">
    <location>
        <begin position="21"/>
        <end position="41"/>
    </location>
</feature>
<dbReference type="InterPro" id="IPR029052">
    <property type="entry name" value="Metallo-depent_PP-like"/>
</dbReference>
<dbReference type="InterPro" id="IPR004843">
    <property type="entry name" value="Calcineurin-like_PHP"/>
</dbReference>
<evidence type="ECO:0000256" key="1">
    <source>
        <dbReference type="SAM" id="Phobius"/>
    </source>
</evidence>
<sequence>MRGSHVFIAPTRPSRRKALQCMAFGGLGTLFTLSGGILTPFDLALAQAGDARPADAGRPLFVQISDTHIGFNKDANPDVSATLKQTIDLVNGMPALPALTIHTGDITHLSKPEEFDHASQLLSALRVTELHTVPGEHDVTDGSGAEYFGRFGKASDNRGYYSFDHAGVHFIGLVNVMHFKPNGLGSFGDEQLAWLAQDLKGRSSSTPIVVFSHMPMWTIYEPWGWGTGDAPQTMALLRRFGSVTVLNGHIHQIVSKVEGNVTFHTARSTAFPQPTAGNGPGPVPLTVPHDRLPSMLGVTTVEFAGHPVASSLHDATLA</sequence>
<feature type="domain" description="Calcineurin-like phosphoesterase" evidence="2">
    <location>
        <begin position="61"/>
        <end position="252"/>
    </location>
</feature>
<reference evidence="3" key="1">
    <citation type="submission" date="2019-11" db="EMBL/GenBank/DDBJ databases">
        <title>Burkholderia cenocepacia CF.</title>
        <authorList>
            <person name="Vianna E.F."/>
            <person name="Marques E.A."/>
            <person name="Albano R.M."/>
            <person name="Leao R.S."/>
        </authorList>
    </citation>
    <scope>NUCLEOTIDE SEQUENCE</scope>
    <source>
        <strain evidence="3">MS-2140</strain>
    </source>
</reference>
<dbReference type="SUPFAM" id="SSF56300">
    <property type="entry name" value="Metallo-dependent phosphatases"/>
    <property type="match status" value="1"/>
</dbReference>
<evidence type="ECO:0000313" key="3">
    <source>
        <dbReference type="EMBL" id="NDV72793.1"/>
    </source>
</evidence>
<comment type="caution">
    <text evidence="3">The sequence shown here is derived from an EMBL/GenBank/DDBJ whole genome shotgun (WGS) entry which is preliminary data.</text>
</comment>
<keyword evidence="1" id="KW-1133">Transmembrane helix</keyword>
<proteinExistence type="predicted"/>
<protein>
    <submittedName>
        <fullName evidence="3">Metallophosphoesterase</fullName>
    </submittedName>
</protein>
<dbReference type="PANTHER" id="PTHR43143:SF6">
    <property type="entry name" value="BLL3016 PROTEIN"/>
    <property type="match status" value="1"/>
</dbReference>
<dbReference type="GO" id="GO:0016787">
    <property type="term" value="F:hydrolase activity"/>
    <property type="evidence" value="ECO:0007669"/>
    <property type="project" value="InterPro"/>
</dbReference>
<dbReference type="Pfam" id="PF00149">
    <property type="entry name" value="Metallophos"/>
    <property type="match status" value="1"/>
</dbReference>
<keyword evidence="1" id="KW-0472">Membrane</keyword>
<dbReference type="InterPro" id="IPR051918">
    <property type="entry name" value="STPP_CPPED1"/>
</dbReference>
<accession>A0A6B2MBU0</accession>
<name>A0A6B2MBU0_9BURK</name>
<keyword evidence="1" id="KW-0812">Transmembrane</keyword>
<dbReference type="Gene3D" id="3.60.21.10">
    <property type="match status" value="1"/>
</dbReference>
<gene>
    <name evidence="3" type="ORF">GFJ35_11955</name>
</gene>
<dbReference type="EMBL" id="JAAEAM010000011">
    <property type="protein sequence ID" value="NDV72793.1"/>
    <property type="molecule type" value="Genomic_DNA"/>
</dbReference>
<dbReference type="RefSeq" id="WP_163123584.1">
    <property type="nucleotide sequence ID" value="NZ_JAAEAM010000011.1"/>
</dbReference>
<organism evidence="3">
    <name type="scientific">Burkholderia cenocepacia</name>
    <dbReference type="NCBI Taxonomy" id="95486"/>
    <lineage>
        <taxon>Bacteria</taxon>
        <taxon>Pseudomonadati</taxon>
        <taxon>Pseudomonadota</taxon>
        <taxon>Betaproteobacteria</taxon>
        <taxon>Burkholderiales</taxon>
        <taxon>Burkholderiaceae</taxon>
        <taxon>Burkholderia</taxon>
        <taxon>Burkholderia cepacia complex</taxon>
    </lineage>
</organism>
<dbReference type="AlphaFoldDB" id="A0A6B2MBU0"/>
<evidence type="ECO:0000259" key="2">
    <source>
        <dbReference type="Pfam" id="PF00149"/>
    </source>
</evidence>